<dbReference type="Proteomes" id="UP000663868">
    <property type="component" value="Unassembled WGS sequence"/>
</dbReference>
<protein>
    <submittedName>
        <fullName evidence="2">Uncharacterized protein</fullName>
    </submittedName>
</protein>
<dbReference type="EMBL" id="CAJOBB010001122">
    <property type="protein sequence ID" value="CAF3812408.1"/>
    <property type="molecule type" value="Genomic_DNA"/>
</dbReference>
<dbReference type="EMBL" id="CAJOAZ010002984">
    <property type="protein sequence ID" value="CAF3975888.1"/>
    <property type="molecule type" value="Genomic_DNA"/>
</dbReference>
<reference evidence="2" key="1">
    <citation type="submission" date="2021-02" db="EMBL/GenBank/DDBJ databases">
        <authorList>
            <person name="Nowell W R."/>
        </authorList>
    </citation>
    <scope>NUCLEOTIDE SEQUENCE</scope>
</reference>
<sequence>MNSQNSDNSTIDTSVLPNDIFTRVADDFFQIVQLLAGDTVRDILQIQLINSATKLLNIDNVFAFFQIESAETNIRKAESCFKSKTGQYIVKPDMRLTEAEFNFESLQQFHSQFGFCSEDTTGVIRKAQYDVSTNSFIGFATPIINGIPVPKHYQPHTFDDFKTIYNTNEIAPLPNLHIFQNIPTEDNAINILKLFLLSAHGVNNKFTTVDILRRWMYIFENCLDKDVRVIGFSTDADNKYNSAMHFASNFFASLPNFKLDHHKHAFKINTHNDWTWFFLNRNQVFVFLQDPSHLVTKWRNRLSSTTAADLCFGTNETVVYLILLKMIVKAYIDKSTSITELEQQHLPKQALISTHLFNSQGFESLFKDARSLSSTFSTTVNFTVKIFIRRSQKLSILNQMGCNQNEKDLSFPIHHKQKLEHSLVTLHQLDEIDTLNIEQIIAHAYDQAIHIVKHSKMLDALNQHGINSLDSLSIYIYMQCIK</sequence>
<gene>
    <name evidence="1" type="ORF">KXQ929_LOCUS17702</name>
    <name evidence="2" type="ORF">OXD698_LOCUS28095</name>
</gene>
<comment type="caution">
    <text evidence="2">The sequence shown here is derived from an EMBL/GenBank/DDBJ whole genome shotgun (WGS) entry which is preliminary data.</text>
</comment>
<evidence type="ECO:0000313" key="2">
    <source>
        <dbReference type="EMBL" id="CAF3975888.1"/>
    </source>
</evidence>
<name>A0A819MA38_9BILA</name>
<dbReference type="AlphaFoldDB" id="A0A819MA38"/>
<accession>A0A819MA38</accession>
<dbReference type="Proteomes" id="UP000663844">
    <property type="component" value="Unassembled WGS sequence"/>
</dbReference>
<evidence type="ECO:0000313" key="1">
    <source>
        <dbReference type="EMBL" id="CAF3812408.1"/>
    </source>
</evidence>
<organism evidence="2 3">
    <name type="scientific">Adineta steineri</name>
    <dbReference type="NCBI Taxonomy" id="433720"/>
    <lineage>
        <taxon>Eukaryota</taxon>
        <taxon>Metazoa</taxon>
        <taxon>Spiralia</taxon>
        <taxon>Gnathifera</taxon>
        <taxon>Rotifera</taxon>
        <taxon>Eurotatoria</taxon>
        <taxon>Bdelloidea</taxon>
        <taxon>Adinetida</taxon>
        <taxon>Adinetidae</taxon>
        <taxon>Adineta</taxon>
    </lineage>
</organism>
<proteinExistence type="predicted"/>
<evidence type="ECO:0000313" key="3">
    <source>
        <dbReference type="Proteomes" id="UP000663844"/>
    </source>
</evidence>